<dbReference type="Pfam" id="PF07136">
    <property type="entry name" value="DUF1385"/>
    <property type="match status" value="1"/>
</dbReference>
<proteinExistence type="predicted"/>
<dbReference type="EMBL" id="WBZB01000015">
    <property type="protein sequence ID" value="KAB3530878.1"/>
    <property type="molecule type" value="Genomic_DNA"/>
</dbReference>
<dbReference type="PANTHER" id="PTHR42867:SF1">
    <property type="entry name" value="MEMBRANE PROTEIN-RELATED"/>
    <property type="match status" value="1"/>
</dbReference>
<sequence length="312" mass="34798">MGKDQYTSIGGQALIEGVMMRGQDEIAIAVRTSETEITVKKEPVSGIVKKYNLQKIPLLRGALALIDSMVLGVRSLTYSAELLEASMGEANEPDKFEEFLKKIFKEKTNDVILYFSVFVAIIMSVGIFILGPTFIVSAIKRFIDSIVVLNLLEGTIRLTIFIVYIVLVSKLKEMQRVFQYHGAEHKAIYCYESGQELTVENSRKFTTLHPRCGTSFMFIVMMVSMLIFSLVGWNNLLIRVVSRLLLLPLIAGISYEIIKLAGKSSSPLMKIVSYPGLMMQKLTTIEPDDSQLEVAIEALKNVLVVNQGGIDK</sequence>
<dbReference type="OrthoDB" id="9784805at2"/>
<protein>
    <submittedName>
        <fullName evidence="2">DUF1385 domain-containing protein</fullName>
    </submittedName>
</protein>
<dbReference type="AlphaFoldDB" id="A0A833HPJ7"/>
<name>A0A833HPJ7_9FIRM</name>
<feature type="transmembrane region" description="Helical" evidence="1">
    <location>
        <begin position="212"/>
        <end position="231"/>
    </location>
</feature>
<reference evidence="2 3" key="1">
    <citation type="submission" date="2019-10" db="EMBL/GenBank/DDBJ databases">
        <title>Alkaliphilus serpentinus sp. nov. and Alkaliphilus pronyensis sp. nov., two novel anaerobic alkaliphilic species isolated from the serpentinized-hosted hydrothermal field of the Prony Bay (New Caledonia).</title>
        <authorList>
            <person name="Postec A."/>
        </authorList>
    </citation>
    <scope>NUCLEOTIDE SEQUENCE [LARGE SCALE GENOMIC DNA]</scope>
    <source>
        <strain evidence="2 3">LacT</strain>
    </source>
</reference>
<evidence type="ECO:0000256" key="1">
    <source>
        <dbReference type="SAM" id="Phobius"/>
    </source>
</evidence>
<keyword evidence="1" id="KW-0812">Transmembrane</keyword>
<evidence type="ECO:0000313" key="3">
    <source>
        <dbReference type="Proteomes" id="UP000465601"/>
    </source>
</evidence>
<accession>A0A833HPJ7</accession>
<keyword evidence="1" id="KW-1133">Transmembrane helix</keyword>
<keyword evidence="1" id="KW-0472">Membrane</keyword>
<dbReference type="InterPro" id="IPR010787">
    <property type="entry name" value="DUF1385"/>
</dbReference>
<comment type="caution">
    <text evidence="2">The sequence shown here is derived from an EMBL/GenBank/DDBJ whole genome shotgun (WGS) entry which is preliminary data.</text>
</comment>
<feature type="transmembrane region" description="Helical" evidence="1">
    <location>
        <begin position="145"/>
        <end position="167"/>
    </location>
</feature>
<keyword evidence="3" id="KW-1185">Reference proteome</keyword>
<dbReference type="PANTHER" id="PTHR42867">
    <property type="entry name" value="MEMBRANE PROTEIN-RELATED"/>
    <property type="match status" value="1"/>
</dbReference>
<organism evidence="2 3">
    <name type="scientific">Alkaliphilus serpentinus</name>
    <dbReference type="NCBI Taxonomy" id="1482731"/>
    <lineage>
        <taxon>Bacteria</taxon>
        <taxon>Bacillati</taxon>
        <taxon>Bacillota</taxon>
        <taxon>Clostridia</taxon>
        <taxon>Peptostreptococcales</taxon>
        <taxon>Natronincolaceae</taxon>
        <taxon>Alkaliphilus</taxon>
    </lineage>
</organism>
<evidence type="ECO:0000313" key="2">
    <source>
        <dbReference type="EMBL" id="KAB3530878.1"/>
    </source>
</evidence>
<dbReference type="RefSeq" id="WP_151865466.1">
    <property type="nucleotide sequence ID" value="NZ_WBZB01000015.1"/>
</dbReference>
<dbReference type="Proteomes" id="UP000465601">
    <property type="component" value="Unassembled WGS sequence"/>
</dbReference>
<gene>
    <name evidence="2" type="ORF">F8153_05990</name>
</gene>
<feature type="transmembrane region" description="Helical" evidence="1">
    <location>
        <begin position="111"/>
        <end position="139"/>
    </location>
</feature>